<dbReference type="InterPro" id="IPR017868">
    <property type="entry name" value="Filamin/ABP280_repeat-like"/>
</dbReference>
<protein>
    <submittedName>
        <fullName evidence="7">Choice-of-anchor D domain-containing protein</fullName>
    </submittedName>
</protein>
<dbReference type="PANTHER" id="PTHR23053">
    <property type="entry name" value="DLEC1 DELETED IN LUNG AND ESOPHAGEAL CANCER 1"/>
    <property type="match status" value="1"/>
</dbReference>
<dbReference type="Pfam" id="PF01833">
    <property type="entry name" value="TIG"/>
    <property type="match status" value="3"/>
</dbReference>
<evidence type="ECO:0000256" key="5">
    <source>
        <dbReference type="ARBA" id="ARBA00023273"/>
    </source>
</evidence>
<feature type="domain" description="IPT/TIG" evidence="6">
    <location>
        <begin position="500"/>
        <end position="577"/>
    </location>
</feature>
<evidence type="ECO:0000256" key="2">
    <source>
        <dbReference type="ARBA" id="ARBA00004496"/>
    </source>
</evidence>
<dbReference type="Pfam" id="PF22544">
    <property type="entry name" value="HYDIN_VesB_CFA65-like_Ig"/>
    <property type="match status" value="2"/>
</dbReference>
<reference evidence="7 8" key="1">
    <citation type="submission" date="2019-08" db="EMBL/GenBank/DDBJ databases">
        <authorList>
            <person name="Shi S."/>
        </authorList>
    </citation>
    <scope>NUCLEOTIDE SEQUENCE [LARGE SCALE GENOMIC DNA]</scope>
    <source>
        <strain evidence="7 8">GY10130</strain>
    </source>
</reference>
<dbReference type="PANTHER" id="PTHR23053:SF0">
    <property type="entry name" value="HYDROCEPHALUS-INDUCING PROTEIN HOMOLOG"/>
    <property type="match status" value="1"/>
</dbReference>
<dbReference type="GO" id="GO:0005737">
    <property type="term" value="C:cytoplasm"/>
    <property type="evidence" value="ECO:0007669"/>
    <property type="project" value="UniProtKB-SubCell"/>
</dbReference>
<evidence type="ECO:0000313" key="7">
    <source>
        <dbReference type="EMBL" id="TXK51323.1"/>
    </source>
</evidence>
<dbReference type="CDD" id="cd00102">
    <property type="entry name" value="IPT"/>
    <property type="match status" value="2"/>
</dbReference>
<feature type="domain" description="IPT/TIG" evidence="6">
    <location>
        <begin position="580"/>
        <end position="659"/>
    </location>
</feature>
<dbReference type="Gene3D" id="2.60.40.10">
    <property type="entry name" value="Immunoglobulins"/>
    <property type="match status" value="6"/>
</dbReference>
<gene>
    <name evidence="7" type="ORF">FVR03_03690</name>
</gene>
<accession>A0A5C8KBZ4</accession>
<dbReference type="InterPro" id="IPR014756">
    <property type="entry name" value="Ig_E-set"/>
</dbReference>
<dbReference type="SUPFAM" id="SSF81296">
    <property type="entry name" value="E set domains"/>
    <property type="match status" value="3"/>
</dbReference>
<organism evidence="7 8">
    <name type="scientific">Pontibacter qinzhouensis</name>
    <dbReference type="NCBI Taxonomy" id="2603253"/>
    <lineage>
        <taxon>Bacteria</taxon>
        <taxon>Pseudomonadati</taxon>
        <taxon>Bacteroidota</taxon>
        <taxon>Cytophagia</taxon>
        <taxon>Cytophagales</taxon>
        <taxon>Hymenobacteraceae</taxon>
        <taxon>Pontibacter</taxon>
    </lineage>
</organism>
<proteinExistence type="predicted"/>
<dbReference type="OrthoDB" id="1110382at2"/>
<dbReference type="InterPro" id="IPR033305">
    <property type="entry name" value="Hydin-like"/>
</dbReference>
<dbReference type="EMBL" id="VRTY01000009">
    <property type="protein sequence ID" value="TXK51323.1"/>
    <property type="molecule type" value="Genomic_DNA"/>
</dbReference>
<keyword evidence="4" id="KW-0969">Cilium</keyword>
<dbReference type="NCBIfam" id="NF012200">
    <property type="entry name" value="choice_anch_D"/>
    <property type="match status" value="2"/>
</dbReference>
<evidence type="ECO:0000313" key="8">
    <source>
        <dbReference type="Proteomes" id="UP000321926"/>
    </source>
</evidence>
<name>A0A5C8KBZ4_9BACT</name>
<dbReference type="NCBIfam" id="TIGR04183">
    <property type="entry name" value="Por_Secre_tail"/>
    <property type="match status" value="1"/>
</dbReference>
<keyword evidence="3" id="KW-0963">Cytoplasm</keyword>
<dbReference type="InterPro" id="IPR002909">
    <property type="entry name" value="IPT_dom"/>
</dbReference>
<comment type="subcellular location">
    <subcellularLocation>
        <location evidence="1">Cell projection</location>
        <location evidence="1">Cilium</location>
    </subcellularLocation>
    <subcellularLocation>
        <location evidence="2">Cytoplasm</location>
    </subcellularLocation>
</comment>
<evidence type="ECO:0000256" key="3">
    <source>
        <dbReference type="ARBA" id="ARBA00022490"/>
    </source>
</evidence>
<dbReference type="PROSITE" id="PS50194">
    <property type="entry name" value="FILAMIN_REPEAT"/>
    <property type="match status" value="1"/>
</dbReference>
<dbReference type="SMART" id="SM00429">
    <property type="entry name" value="IPT"/>
    <property type="match status" value="3"/>
</dbReference>
<keyword evidence="5" id="KW-0966">Cell projection</keyword>
<dbReference type="AlphaFoldDB" id="A0A5C8KBZ4"/>
<comment type="caution">
    <text evidence="7">The sequence shown here is derived from an EMBL/GenBank/DDBJ whole genome shotgun (WGS) entry which is preliminary data.</text>
</comment>
<evidence type="ECO:0000256" key="1">
    <source>
        <dbReference type="ARBA" id="ARBA00004138"/>
    </source>
</evidence>
<feature type="domain" description="IPT/TIG" evidence="6">
    <location>
        <begin position="420"/>
        <end position="499"/>
    </location>
</feature>
<keyword evidence="8" id="KW-1185">Reference proteome</keyword>
<evidence type="ECO:0000259" key="6">
    <source>
        <dbReference type="SMART" id="SM00429"/>
    </source>
</evidence>
<dbReference type="InterPro" id="IPR013783">
    <property type="entry name" value="Ig-like_fold"/>
</dbReference>
<sequence length="847" mass="88824">MRQTFTLSFKNLLLPLFLQLVLLLCVVVQGYGQVTLDYSYDGPWQSLPNTNLPTAISQNGLATDQSTNLGGSGTGGSANFDSVGDWITVRVPEGSKTVSFILRAAGTFANFTGTFLVRESVDGVSYSTVSTIDASSNVGPAITTQRSFTSSVNSSARYIRFIYSNKVGNERLLYDALRITQGPEINIKQGEASISTNGSFSFGSVNANTSQTYTFTVENLGGQTLNLTDSPIVALSGTNASQFTVNTTTTSSTVAPGASTTFNVTFTPTSFGSKTATLSISNNDADENPYTINISGSGIEPEINLRQGTSSISTGGPFNFNNVNVNTSQSFVFTIENIGTAPLNLTGSPKVQLTGVNASQFTVNETATSSTVAPGASTTFSVTFTPTSAGSKSALFSISNNDSNENPYTVSLTGTGFYPAPIITQFNPVSGYVGDVITIIGSNFTNVNSINFNGTTASVFTIVSDTEIQVTVPSGATTGPILLTVTGGNSTASSTFTVLTPTITVVDPNEGYIGDIVTITGTNFVDVQGVQFNGVEAVYILDSETQIQAQVPEGATTGPVTVQTVGGTADSDPFTVLYLVPTITSFTPDEGLLGDIIIITGTNFVDVQSVAFNGAVSTNYIVNSDTQISAQVPIEATSGSITVTTLGGTAASITTFTVLNPLPVELISFTAEQQGAVTLLKWATASETDNSHFEVEMSTSPEAGFATLGKVASKVVTSSLTTRYEFTHQVRNAGTFYYRLKQVDLDGTFAYSNVVAVEAKGALTNAVTVAPNPLIPDSKIIVEAAASGKAIMRLTSMTGQQVYFREVAVTAGQNEFALPYYDKLQNAAYVLTVELNGKVISTKVVKQ</sequence>
<evidence type="ECO:0000256" key="4">
    <source>
        <dbReference type="ARBA" id="ARBA00023069"/>
    </source>
</evidence>
<dbReference type="RefSeq" id="WP_147920418.1">
    <property type="nucleotide sequence ID" value="NZ_VRTY01000009.1"/>
</dbReference>
<dbReference type="InterPro" id="IPR053879">
    <property type="entry name" value="HYDIN_VesB_CFA65-like_Ig"/>
</dbReference>
<dbReference type="InterPro" id="IPR026444">
    <property type="entry name" value="Secre_tail"/>
</dbReference>
<dbReference type="Proteomes" id="UP000321926">
    <property type="component" value="Unassembled WGS sequence"/>
</dbReference>